<organism evidence="1 2">
    <name type="scientific">Gulbenkiania indica</name>
    <dbReference type="NCBI Taxonomy" id="375574"/>
    <lineage>
        <taxon>Bacteria</taxon>
        <taxon>Pseudomonadati</taxon>
        <taxon>Pseudomonadota</taxon>
        <taxon>Betaproteobacteria</taxon>
        <taxon>Neisseriales</taxon>
        <taxon>Chromobacteriaceae</taxon>
        <taxon>Gulbenkiania</taxon>
    </lineage>
</organism>
<gene>
    <name evidence="1" type="ORF">Ga0061063_0473</name>
</gene>
<dbReference type="STRING" id="375574.GCA_001418035_00272"/>
<protein>
    <recommendedName>
        <fullName evidence="3">DUF2799 domain-containing protein</fullName>
    </recommendedName>
</protein>
<dbReference type="AlphaFoldDB" id="A0A0K6GT04"/>
<reference evidence="2" key="1">
    <citation type="submission" date="2015-08" db="EMBL/GenBank/DDBJ databases">
        <authorList>
            <person name="Varghese N."/>
        </authorList>
    </citation>
    <scope>NUCLEOTIDE SEQUENCE [LARGE SCALE GENOMIC DNA]</scope>
    <source>
        <strain evidence="2">DSM 17901</strain>
    </source>
</reference>
<evidence type="ECO:0000313" key="2">
    <source>
        <dbReference type="Proteomes" id="UP000243535"/>
    </source>
</evidence>
<dbReference type="PROSITE" id="PS51257">
    <property type="entry name" value="PROKAR_LIPOPROTEIN"/>
    <property type="match status" value="1"/>
</dbReference>
<dbReference type="Pfam" id="PF10973">
    <property type="entry name" value="DUF2799"/>
    <property type="match status" value="1"/>
</dbReference>
<dbReference type="EMBL" id="CYHA01000001">
    <property type="protein sequence ID" value="CUA81631.1"/>
    <property type="molecule type" value="Genomic_DNA"/>
</dbReference>
<accession>A0A0K6GT04</accession>
<proteinExistence type="predicted"/>
<evidence type="ECO:0008006" key="3">
    <source>
        <dbReference type="Google" id="ProtNLM"/>
    </source>
</evidence>
<name>A0A0K6GT04_9NEIS</name>
<dbReference type="InterPro" id="IPR021242">
    <property type="entry name" value="DUF2799"/>
</dbReference>
<sequence length="149" mass="16661">MRLMPFLLLASLLAGCATLDENGCRTRDATSLGRDDGRQGYGLWRLDKHIEACGRYGITLDRQAYRAGHAEGLQSYCTPENGQRVGERGERYEGVCPANLEPGFLRRYWPAYWEYRQDYPEDFWPGGRMGVGVGGGPRGRFGFGLGIGF</sequence>
<dbReference type="RefSeq" id="WP_072242781.1">
    <property type="nucleotide sequence ID" value="NZ_CYHA01000001.1"/>
</dbReference>
<dbReference type="Proteomes" id="UP000243535">
    <property type="component" value="Unassembled WGS sequence"/>
</dbReference>
<keyword evidence="2" id="KW-1185">Reference proteome</keyword>
<evidence type="ECO:0000313" key="1">
    <source>
        <dbReference type="EMBL" id="CUA81631.1"/>
    </source>
</evidence>